<evidence type="ECO:0000259" key="5">
    <source>
        <dbReference type="PROSITE" id="PS50076"/>
    </source>
</evidence>
<dbReference type="NCBIfam" id="TIGR00714">
    <property type="entry name" value="hscB"/>
    <property type="match status" value="1"/>
</dbReference>
<comment type="caution">
    <text evidence="6">The sequence shown here is derived from an EMBL/GenBank/DDBJ whole genome shotgun (WGS) entry which is preliminary data.</text>
</comment>
<evidence type="ECO:0000313" key="6">
    <source>
        <dbReference type="EMBL" id="GMG87389.1"/>
    </source>
</evidence>
<dbReference type="Proteomes" id="UP001224392">
    <property type="component" value="Unassembled WGS sequence"/>
</dbReference>
<dbReference type="SMART" id="SM00271">
    <property type="entry name" value="DnaJ"/>
    <property type="match status" value="1"/>
</dbReference>
<dbReference type="InterPro" id="IPR004640">
    <property type="entry name" value="HscB"/>
</dbReference>
<dbReference type="PANTHER" id="PTHR14021">
    <property type="entry name" value="IRON-SULFUR CLUSTER CO-CHAPERONE PROTEIN HSCB"/>
    <property type="match status" value="1"/>
</dbReference>
<keyword evidence="2 4" id="KW-0143">Chaperone</keyword>
<evidence type="ECO:0000313" key="7">
    <source>
        <dbReference type="Proteomes" id="UP001224392"/>
    </source>
</evidence>
<keyword evidence="7" id="KW-1185">Reference proteome</keyword>
<dbReference type="Pfam" id="PF07743">
    <property type="entry name" value="HSCB_C"/>
    <property type="match status" value="1"/>
</dbReference>
<protein>
    <recommendedName>
        <fullName evidence="4">Co-chaperone protein HscB homolog</fullName>
    </recommendedName>
</protein>
<dbReference type="InterPro" id="IPR036386">
    <property type="entry name" value="HscB_C_sf"/>
</dbReference>
<sequence length="178" mass="20296">MSFIDGNQNYFQIFGLEPTYRIDTRALAGKLRQLQQQVHPDRFASGTPRERRLAEEAAALVNDAHTTLTDPALRAAYLLKMAGLEISANQTTADMDFLMQQMALREELEAVRSASDPERALEALMEEVEDLLHREEETFTELYESADYPAAEATLARLQFLFKLRHQAEDLEAQLFDD</sequence>
<dbReference type="InterPro" id="IPR036869">
    <property type="entry name" value="J_dom_sf"/>
</dbReference>
<evidence type="ECO:0000256" key="2">
    <source>
        <dbReference type="ARBA" id="ARBA00023186"/>
    </source>
</evidence>
<dbReference type="PROSITE" id="PS50076">
    <property type="entry name" value="DNAJ_2"/>
    <property type="match status" value="1"/>
</dbReference>
<dbReference type="RefSeq" id="WP_285764019.1">
    <property type="nucleotide sequence ID" value="NZ_BSYJ01000003.1"/>
</dbReference>
<evidence type="ECO:0000256" key="1">
    <source>
        <dbReference type="ARBA" id="ARBA00010476"/>
    </source>
</evidence>
<reference evidence="6 7" key="1">
    <citation type="submission" date="2023-04" db="EMBL/GenBank/DDBJ databases">
        <title>Marinobulbifer ophiurae gen. nov., sp. Nov., isolate from tissue of brittle star Ophioplocus japonicus.</title>
        <authorList>
            <person name="Kawano K."/>
            <person name="Sawayama S."/>
            <person name="Nakagawa S."/>
        </authorList>
    </citation>
    <scope>NUCLEOTIDE SEQUENCE [LARGE SCALE GENOMIC DNA]</scope>
    <source>
        <strain evidence="6 7">NKW57</strain>
    </source>
</reference>
<gene>
    <name evidence="4 6" type="primary">hscB</name>
    <name evidence="6" type="ORF">MNKW57_17100</name>
</gene>
<accession>A0ABQ6LZ73</accession>
<feature type="domain" description="J" evidence="5">
    <location>
        <begin position="9"/>
        <end position="81"/>
    </location>
</feature>
<evidence type="ECO:0000256" key="4">
    <source>
        <dbReference type="HAMAP-Rule" id="MF_00682"/>
    </source>
</evidence>
<proteinExistence type="inferred from homology"/>
<dbReference type="InterPro" id="IPR001623">
    <property type="entry name" value="DnaJ_domain"/>
</dbReference>
<dbReference type="CDD" id="cd06257">
    <property type="entry name" value="DnaJ"/>
    <property type="match status" value="1"/>
</dbReference>
<dbReference type="PANTHER" id="PTHR14021:SF15">
    <property type="entry name" value="IRON-SULFUR CLUSTER CO-CHAPERONE PROTEIN HSCB"/>
    <property type="match status" value="1"/>
</dbReference>
<comment type="function">
    <text evidence="3 4">Co-chaperone involved in the maturation of iron-sulfur cluster-containing proteins. Seems to help targeting proteins to be folded toward HscA.</text>
</comment>
<dbReference type="EMBL" id="BSYJ01000003">
    <property type="protein sequence ID" value="GMG87389.1"/>
    <property type="molecule type" value="Genomic_DNA"/>
</dbReference>
<evidence type="ECO:0000256" key="3">
    <source>
        <dbReference type="ARBA" id="ARBA00025596"/>
    </source>
</evidence>
<comment type="subunit">
    <text evidence="4">Interacts with HscA and stimulates its ATPase activity.</text>
</comment>
<dbReference type="SUPFAM" id="SSF47144">
    <property type="entry name" value="HSC20 (HSCB), C-terminal oligomerisation domain"/>
    <property type="match status" value="1"/>
</dbReference>
<name>A0ABQ6LZ73_9GAMM</name>
<dbReference type="HAMAP" id="MF_00682">
    <property type="entry name" value="HscB"/>
    <property type="match status" value="1"/>
</dbReference>
<comment type="similarity">
    <text evidence="1 4">Belongs to the HscB family.</text>
</comment>
<dbReference type="Gene3D" id="1.20.1280.20">
    <property type="entry name" value="HscB, C-terminal domain"/>
    <property type="match status" value="1"/>
</dbReference>
<dbReference type="Gene3D" id="1.10.287.110">
    <property type="entry name" value="DnaJ domain"/>
    <property type="match status" value="1"/>
</dbReference>
<dbReference type="InterPro" id="IPR009073">
    <property type="entry name" value="HscB_oligo_C"/>
</dbReference>
<dbReference type="SUPFAM" id="SSF46565">
    <property type="entry name" value="Chaperone J-domain"/>
    <property type="match status" value="1"/>
</dbReference>
<organism evidence="6 7">
    <name type="scientific">Biformimicrobium ophioploci</name>
    <dbReference type="NCBI Taxonomy" id="3036711"/>
    <lineage>
        <taxon>Bacteria</taxon>
        <taxon>Pseudomonadati</taxon>
        <taxon>Pseudomonadota</taxon>
        <taxon>Gammaproteobacteria</taxon>
        <taxon>Cellvibrionales</taxon>
        <taxon>Microbulbiferaceae</taxon>
        <taxon>Biformimicrobium</taxon>
    </lineage>
</organism>